<dbReference type="CTD" id="20196468"/>
<sequence length="59" mass="6868">MNENCSICLEEFTDEIFICELECRHCYHFECLDTWLALRTSCPICQTNISTTLQVTSSQ</sequence>
<evidence type="ECO:0000259" key="4">
    <source>
        <dbReference type="PROSITE" id="PS50089"/>
    </source>
</evidence>
<feature type="domain" description="RING-type" evidence="4">
    <location>
        <begin position="5"/>
        <end position="46"/>
    </location>
</feature>
<keyword evidence="1 3" id="KW-0479">Metal-binding</keyword>
<dbReference type="EnsemblMetazoa" id="HelroT138092">
    <property type="protein sequence ID" value="HelroP138092"/>
    <property type="gene ID" value="HelroG138092"/>
</dbReference>
<dbReference type="GO" id="GO:0016567">
    <property type="term" value="P:protein ubiquitination"/>
    <property type="evidence" value="ECO:0007669"/>
    <property type="project" value="InterPro"/>
</dbReference>
<evidence type="ECO:0000256" key="1">
    <source>
        <dbReference type="ARBA" id="ARBA00022771"/>
    </source>
</evidence>
<dbReference type="InterPro" id="IPR001841">
    <property type="entry name" value="Znf_RING"/>
</dbReference>
<organism evidence="5 6">
    <name type="scientific">Helobdella robusta</name>
    <name type="common">Californian leech</name>
    <dbReference type="NCBI Taxonomy" id="6412"/>
    <lineage>
        <taxon>Eukaryota</taxon>
        <taxon>Metazoa</taxon>
        <taxon>Spiralia</taxon>
        <taxon>Lophotrochozoa</taxon>
        <taxon>Annelida</taxon>
        <taxon>Clitellata</taxon>
        <taxon>Hirudinea</taxon>
        <taxon>Rhynchobdellida</taxon>
        <taxon>Glossiphoniidae</taxon>
        <taxon>Helobdella</taxon>
    </lineage>
</organism>
<reference evidence="6" key="2">
    <citation type="journal article" date="2013" name="Nature">
        <title>Insights into bilaterian evolution from three spiralian genomes.</title>
        <authorList>
            <person name="Simakov O."/>
            <person name="Marletaz F."/>
            <person name="Cho S.J."/>
            <person name="Edsinger-Gonzales E."/>
            <person name="Havlak P."/>
            <person name="Hellsten U."/>
            <person name="Kuo D.H."/>
            <person name="Larsson T."/>
            <person name="Lv J."/>
            <person name="Arendt D."/>
            <person name="Savage R."/>
            <person name="Osoegawa K."/>
            <person name="de Jong P."/>
            <person name="Grimwood J."/>
            <person name="Chapman J.A."/>
            <person name="Shapiro H."/>
            <person name="Aerts A."/>
            <person name="Otillar R.P."/>
            <person name="Terry A.Y."/>
            <person name="Boore J.L."/>
            <person name="Grigoriev I.V."/>
            <person name="Lindberg D.R."/>
            <person name="Seaver E.C."/>
            <person name="Weisblat D.A."/>
            <person name="Putnam N.H."/>
            <person name="Rokhsar D.S."/>
        </authorList>
    </citation>
    <scope>NUCLEOTIDE SEQUENCE</scope>
</reference>
<reference evidence="5" key="3">
    <citation type="submission" date="2015-06" db="UniProtKB">
        <authorList>
            <consortium name="EnsemblMetazoa"/>
        </authorList>
    </citation>
    <scope>IDENTIFICATION</scope>
</reference>
<dbReference type="PROSITE" id="PS50089">
    <property type="entry name" value="ZF_RING_2"/>
    <property type="match status" value="1"/>
</dbReference>
<evidence type="ECO:0000313" key="5">
    <source>
        <dbReference type="EnsemblMetazoa" id="HelroP138092"/>
    </source>
</evidence>
<dbReference type="OMA" id="FICELEC"/>
<dbReference type="OrthoDB" id="3824970at2759"/>
<protein>
    <recommendedName>
        <fullName evidence="4">RING-type domain-containing protein</fullName>
    </recommendedName>
</protein>
<dbReference type="InterPro" id="IPR013083">
    <property type="entry name" value="Znf_RING/FYVE/PHD"/>
</dbReference>
<evidence type="ECO:0000256" key="2">
    <source>
        <dbReference type="ARBA" id="ARBA00022833"/>
    </source>
</evidence>
<dbReference type="Proteomes" id="UP000015101">
    <property type="component" value="Unassembled WGS sequence"/>
</dbReference>
<dbReference type="EMBL" id="AMQM01005122">
    <property type="status" value="NOT_ANNOTATED_CDS"/>
    <property type="molecule type" value="Genomic_DNA"/>
</dbReference>
<keyword evidence="1 3" id="KW-0863">Zinc-finger</keyword>
<reference evidence="6" key="1">
    <citation type="submission" date="2012-12" db="EMBL/GenBank/DDBJ databases">
        <authorList>
            <person name="Hellsten U."/>
            <person name="Grimwood J."/>
            <person name="Chapman J.A."/>
            <person name="Shapiro H."/>
            <person name="Aerts A."/>
            <person name="Otillar R.P."/>
            <person name="Terry A.Y."/>
            <person name="Boore J.L."/>
            <person name="Simakov O."/>
            <person name="Marletaz F."/>
            <person name="Cho S.-J."/>
            <person name="Edsinger-Gonzales E."/>
            <person name="Havlak P."/>
            <person name="Kuo D.-H."/>
            <person name="Larsson T."/>
            <person name="Lv J."/>
            <person name="Arendt D."/>
            <person name="Savage R."/>
            <person name="Osoegawa K."/>
            <person name="de Jong P."/>
            <person name="Lindberg D.R."/>
            <person name="Seaver E.C."/>
            <person name="Weisblat D.A."/>
            <person name="Putnam N.H."/>
            <person name="Grigoriev I.V."/>
            <person name="Rokhsar D.S."/>
        </authorList>
    </citation>
    <scope>NUCLEOTIDE SEQUENCE</scope>
</reference>
<evidence type="ECO:0000256" key="3">
    <source>
        <dbReference type="PROSITE-ProRule" id="PRU00175"/>
    </source>
</evidence>
<dbReference type="GO" id="GO:0008270">
    <property type="term" value="F:zinc ion binding"/>
    <property type="evidence" value="ECO:0007669"/>
    <property type="project" value="UniProtKB-KW"/>
</dbReference>
<evidence type="ECO:0000313" key="6">
    <source>
        <dbReference type="Proteomes" id="UP000015101"/>
    </source>
</evidence>
<name>T1EIR8_HELRO</name>
<dbReference type="SMART" id="SM00184">
    <property type="entry name" value="RING"/>
    <property type="match status" value="1"/>
</dbReference>
<keyword evidence="6" id="KW-1185">Reference proteome</keyword>
<dbReference type="GO" id="GO:0016740">
    <property type="term" value="F:transferase activity"/>
    <property type="evidence" value="ECO:0007669"/>
    <property type="project" value="InterPro"/>
</dbReference>
<keyword evidence="2" id="KW-0862">Zinc</keyword>
<dbReference type="Gene3D" id="3.30.40.10">
    <property type="entry name" value="Zinc/RING finger domain, C3HC4 (zinc finger)"/>
    <property type="match status" value="1"/>
</dbReference>
<dbReference type="HOGENOM" id="CLU_013137_21_5_1"/>
<dbReference type="PANTHER" id="PTHR46592:SF14">
    <property type="entry name" value="RING-TYPE DOMAIN-CONTAINING PROTEIN"/>
    <property type="match status" value="1"/>
</dbReference>
<dbReference type="STRING" id="6412.T1EIR8"/>
<gene>
    <name evidence="5" type="primary">20196468</name>
</gene>
<dbReference type="KEGG" id="hro:HELRODRAFT_138092"/>
<dbReference type="PANTHER" id="PTHR46592">
    <property type="entry name" value="RING-H2 FINGER PROTEIN ATL67"/>
    <property type="match status" value="1"/>
</dbReference>
<dbReference type="AlphaFoldDB" id="T1EIR8"/>
<dbReference type="Pfam" id="PF13639">
    <property type="entry name" value="zf-RING_2"/>
    <property type="match status" value="1"/>
</dbReference>
<dbReference type="SUPFAM" id="SSF57850">
    <property type="entry name" value="RING/U-box"/>
    <property type="match status" value="1"/>
</dbReference>
<accession>T1EIR8</accession>
<proteinExistence type="predicted"/>
<dbReference type="InterPro" id="IPR044289">
    <property type="entry name" value="ATL67-70"/>
</dbReference>